<proteinExistence type="predicted"/>
<organism evidence="1 2">
    <name type="scientific">Stentor coeruleus</name>
    <dbReference type="NCBI Taxonomy" id="5963"/>
    <lineage>
        <taxon>Eukaryota</taxon>
        <taxon>Sar</taxon>
        <taxon>Alveolata</taxon>
        <taxon>Ciliophora</taxon>
        <taxon>Postciliodesmatophora</taxon>
        <taxon>Heterotrichea</taxon>
        <taxon>Heterotrichida</taxon>
        <taxon>Stentoridae</taxon>
        <taxon>Stentor</taxon>
    </lineage>
</organism>
<dbReference type="CDD" id="cd17039">
    <property type="entry name" value="Ubl_ubiquitin_like"/>
    <property type="match status" value="1"/>
</dbReference>
<evidence type="ECO:0008006" key="3">
    <source>
        <dbReference type="Google" id="ProtNLM"/>
    </source>
</evidence>
<comment type="caution">
    <text evidence="1">The sequence shown here is derived from an EMBL/GenBank/DDBJ whole genome shotgun (WGS) entry which is preliminary data.</text>
</comment>
<dbReference type="AlphaFoldDB" id="A0A1R2CTN5"/>
<protein>
    <recommendedName>
        <fullName evidence="3">Ubiquitin-like domain-containing protein</fullName>
    </recommendedName>
</protein>
<keyword evidence="2" id="KW-1185">Reference proteome</keyword>
<dbReference type="InterPro" id="IPR029071">
    <property type="entry name" value="Ubiquitin-like_domsf"/>
</dbReference>
<reference evidence="1 2" key="1">
    <citation type="submission" date="2016-11" db="EMBL/GenBank/DDBJ databases">
        <title>The macronuclear genome of Stentor coeruleus: a giant cell with tiny introns.</title>
        <authorList>
            <person name="Slabodnick M."/>
            <person name="Ruby J.G."/>
            <person name="Reiff S.B."/>
            <person name="Swart E.C."/>
            <person name="Gosai S."/>
            <person name="Prabakaran S."/>
            <person name="Witkowska E."/>
            <person name="Larue G.E."/>
            <person name="Fisher S."/>
            <person name="Freeman R.M."/>
            <person name="Gunawardena J."/>
            <person name="Chu W."/>
            <person name="Stover N.A."/>
            <person name="Gregory B.D."/>
            <person name="Nowacki M."/>
            <person name="Derisi J."/>
            <person name="Roy S.W."/>
            <person name="Marshall W.F."/>
            <person name="Sood P."/>
        </authorList>
    </citation>
    <scope>NUCLEOTIDE SEQUENCE [LARGE SCALE GENOMIC DNA]</scope>
    <source>
        <strain evidence="1">WM001</strain>
    </source>
</reference>
<evidence type="ECO:0000313" key="1">
    <source>
        <dbReference type="EMBL" id="OMJ92351.1"/>
    </source>
</evidence>
<dbReference type="EMBL" id="MPUH01000063">
    <property type="protein sequence ID" value="OMJ92351.1"/>
    <property type="molecule type" value="Genomic_DNA"/>
</dbReference>
<evidence type="ECO:0000313" key="2">
    <source>
        <dbReference type="Proteomes" id="UP000187209"/>
    </source>
</evidence>
<gene>
    <name evidence="1" type="ORF">SteCoe_4903</name>
</gene>
<name>A0A1R2CTN5_9CILI</name>
<dbReference type="Proteomes" id="UP000187209">
    <property type="component" value="Unassembled WGS sequence"/>
</dbReference>
<sequence>MGQIIGQQKQEISSSYIYPMPGTSGCSLKKHSFISVYTDKDIVMLRVFPQMTGKQLKNILSNKTGKNWKVMYKGAEIRNDLKIEEQDIQEGALIKAIPDKKLDFDVNSAFMLSFNKSTIAHHHRAESSNFSKHLDLSNDLSKYSVPEVEVLQNKSNHRRAYSRNFIV</sequence>
<accession>A0A1R2CTN5</accession>
<dbReference type="SUPFAM" id="SSF54236">
    <property type="entry name" value="Ubiquitin-like"/>
    <property type="match status" value="1"/>
</dbReference>